<dbReference type="InterPro" id="IPR058980">
    <property type="entry name" value="Glyco_transf_N"/>
</dbReference>
<sequence length="1428" mass="160626">MVFLTNNPHFVLFPLMAQGHIIPMMDIARLLAQRGVIVTIFTTPKNASRFTSVLSRAVSSGLQIRLVQLHFPSKEAGLPEGCENFDMVTSKDMYKVFHAINMLQKPAEEFFEALTPKPSCIISDFCIPWTAQVAEKHHIPRISFHGFSCFCLHCMFQIHTSKVCESITSESEYFTIPDIPDRIQVTKEHIPGLIYEDEIHDFKEKMSEAEMKSYGVIINSFEELEKAYVMDFKKVRNGKAWCIGPVSLCNKDGLDKAQRGNQASINEYHCLNWLDLQQSKSVVYVCFGSLCNLIPTQLVELALALEDTKRPFVWVIREGSTFQELEKWISEEGFEERTKGRGLIIRGWAPQVLILSHPAIGGFLTHCGWNSTLEGISAGVPMITWPLFADQFLNEKLVTQVLKIGVSVGVEVPMKWGEEEKTGVLAKKDYIKRAICMVMDNDGEGSKERRERARKLSEMANRAVEIGGSSHLDMTLLIQDIMQQSTQKPHFVLFPLMAQGHMNPMMDVAKILVHRNVIVTVVTTPHNATRFTTIFDRYTESGFPIRLVQLQFPCEEAGVPHGCENLDMIPSLGMAASFFNAMNFLQQPVEKLFEELTPPPSCIISDMCLPYTAHIAKKFDIPRISFLGVAERMASELKYFAVPGIPDKIEITSSQAGIPTYEAWESFNAEIMAAEMASYGVIMNSFEELEPAYARDYKKVRGDKLWCLGPVSLINKDPLDKIQRGKASIDDVSPHIKWLDCQKAGTVIYACLGSLCNLLSPQLIELGLALEASERPFIWVVRGGIHSEELEKWIKEYGFEERTNGRSLLIRGWAPQLVILSHPAIGGFITHCGWNSTLEAICAGVPMLTWPLFADQFLNESLVVQVLQVGVKVGVENPVVWGKEVEIGVQVKKEDVERAIVKLMDETSESEERRKRVRELAEMAKRAVEEGGSSHSNVTLMTPQEQQLHFVLFPLMAQGHMIPMMDIAKILVRRNVIVTVVTTPRNASRFTSIFDRYTESGFPIRLVQLQFPCREAGVPDGCENLDMMPSLGMAASFFNAMSFLQQPAEKLYEELTPTPSCIISDMCLPYTNHIARKFNIPRISFVGVSCFYLLCMSNIRIHNVTESITTDSEYFVVPGIPDKIEMTIAKAGLAINEDMKQVSERVFVAEMEAYGMIMNSFEELEPAYAAGYKKMRNNKVWCFGPLSYSNKDHLDKAQRGKKTIIDECHLKCWLDCKKPGTVIYACFGSLCNLITPQLIELGLALEASERPFIWVIREGSHSEALEKWIKKDGFEERINARGLIIRGWAPQLVILSHPAIGGFITHCGWNSTLEAICAGVPMLTWPLFADQFLNETLVVQILNVGVKVGVEIPLPWGEEEEVGVLVKKEDVERAIVKLMDETSESEERRKRIRELAEAAKRAIEKGGSSHSNVTLLIQDIMQKIKGDV</sequence>
<comment type="similarity">
    <text evidence="1">Belongs to the UDP-glycosyltransferase family.</text>
</comment>
<evidence type="ECO:0000259" key="4">
    <source>
        <dbReference type="Pfam" id="PF26168"/>
    </source>
</evidence>
<dbReference type="SUPFAM" id="SSF53756">
    <property type="entry name" value="UDP-Glycosyltransferase/glycogen phosphorylase"/>
    <property type="match status" value="3"/>
</dbReference>
<dbReference type="Pfam" id="PF00201">
    <property type="entry name" value="UDPGT"/>
    <property type="match status" value="3"/>
</dbReference>
<dbReference type="CDD" id="cd03784">
    <property type="entry name" value="GT1_Gtf-like"/>
    <property type="match status" value="3"/>
</dbReference>
<dbReference type="Proteomes" id="UP000257109">
    <property type="component" value="Unassembled WGS sequence"/>
</dbReference>
<evidence type="ECO:0000313" key="5">
    <source>
        <dbReference type="EMBL" id="RDX98298.1"/>
    </source>
</evidence>
<dbReference type="EMBL" id="QJKJ01003480">
    <property type="protein sequence ID" value="RDX98298.1"/>
    <property type="molecule type" value="Genomic_DNA"/>
</dbReference>
<dbReference type="PROSITE" id="PS00375">
    <property type="entry name" value="UDPGT"/>
    <property type="match status" value="3"/>
</dbReference>
<proteinExistence type="inferred from homology"/>
<protein>
    <submittedName>
        <fullName evidence="5">UDP-glycosyltransferase 73C5</fullName>
    </submittedName>
</protein>
<dbReference type="Gene3D" id="3.40.50.2000">
    <property type="entry name" value="Glycogen Phosphorylase B"/>
    <property type="match status" value="6"/>
</dbReference>
<gene>
    <name evidence="5" type="primary">UGT73C5</name>
    <name evidence="5" type="ORF">CR513_18800</name>
</gene>
<dbReference type="InterPro" id="IPR002213">
    <property type="entry name" value="UDP_glucos_trans"/>
</dbReference>
<evidence type="ECO:0000256" key="3">
    <source>
        <dbReference type="ARBA" id="ARBA00022679"/>
    </source>
</evidence>
<feature type="non-terminal residue" evidence="5">
    <location>
        <position position="1"/>
    </location>
</feature>
<dbReference type="OrthoDB" id="5835829at2759"/>
<dbReference type="GO" id="GO:0035251">
    <property type="term" value="F:UDP-glucosyltransferase activity"/>
    <property type="evidence" value="ECO:0007669"/>
    <property type="project" value="TreeGrafter"/>
</dbReference>
<dbReference type="PANTHER" id="PTHR48047:SF166">
    <property type="entry name" value="GLYCOSYLTRANSFERASE"/>
    <property type="match status" value="1"/>
</dbReference>
<dbReference type="STRING" id="157652.A0A371H658"/>
<organism evidence="5 6">
    <name type="scientific">Mucuna pruriens</name>
    <name type="common">Velvet bean</name>
    <name type="synonym">Dolichos pruriens</name>
    <dbReference type="NCBI Taxonomy" id="157652"/>
    <lineage>
        <taxon>Eukaryota</taxon>
        <taxon>Viridiplantae</taxon>
        <taxon>Streptophyta</taxon>
        <taxon>Embryophyta</taxon>
        <taxon>Tracheophyta</taxon>
        <taxon>Spermatophyta</taxon>
        <taxon>Magnoliopsida</taxon>
        <taxon>eudicotyledons</taxon>
        <taxon>Gunneridae</taxon>
        <taxon>Pentapetalae</taxon>
        <taxon>rosids</taxon>
        <taxon>fabids</taxon>
        <taxon>Fabales</taxon>
        <taxon>Fabaceae</taxon>
        <taxon>Papilionoideae</taxon>
        <taxon>50 kb inversion clade</taxon>
        <taxon>NPAAA clade</taxon>
        <taxon>indigoferoid/millettioid clade</taxon>
        <taxon>Phaseoleae</taxon>
        <taxon>Mucuna</taxon>
    </lineage>
</organism>
<accession>A0A371H658</accession>
<feature type="domain" description="Glycosyltransferase N-terminal" evidence="4">
    <location>
        <begin position="11"/>
        <end position="246"/>
    </location>
</feature>
<keyword evidence="6" id="KW-1185">Reference proteome</keyword>
<dbReference type="FunFam" id="3.40.50.2000:FF:000047">
    <property type="entry name" value="Glycosyltransferase"/>
    <property type="match status" value="3"/>
</dbReference>
<name>A0A371H658_MUCPR</name>
<reference evidence="5" key="1">
    <citation type="submission" date="2018-05" db="EMBL/GenBank/DDBJ databases">
        <title>Draft genome of Mucuna pruriens seed.</title>
        <authorList>
            <person name="Nnadi N.E."/>
            <person name="Vos R."/>
            <person name="Hasami M.H."/>
            <person name="Devisetty U.K."/>
            <person name="Aguiy J.C."/>
        </authorList>
    </citation>
    <scope>NUCLEOTIDE SEQUENCE [LARGE SCALE GENOMIC DNA]</scope>
    <source>
        <strain evidence="5">JCA_2017</strain>
    </source>
</reference>
<dbReference type="FunFam" id="3.40.50.2000:FF:000071">
    <property type="entry name" value="Glycosyltransferase"/>
    <property type="match status" value="2"/>
</dbReference>
<comment type="caution">
    <text evidence="5">The sequence shown here is derived from an EMBL/GenBank/DDBJ whole genome shotgun (WGS) entry which is preliminary data.</text>
</comment>
<dbReference type="InterPro" id="IPR035595">
    <property type="entry name" value="UDP_glycos_trans_CS"/>
</dbReference>
<evidence type="ECO:0000313" key="6">
    <source>
        <dbReference type="Proteomes" id="UP000257109"/>
    </source>
</evidence>
<dbReference type="PANTHER" id="PTHR48047">
    <property type="entry name" value="GLYCOSYLTRANSFERASE"/>
    <property type="match status" value="1"/>
</dbReference>
<keyword evidence="3" id="KW-0808">Transferase</keyword>
<evidence type="ECO:0000256" key="1">
    <source>
        <dbReference type="ARBA" id="ARBA00009995"/>
    </source>
</evidence>
<dbReference type="Pfam" id="PF26168">
    <property type="entry name" value="Glyco_transf_N"/>
    <property type="match status" value="1"/>
</dbReference>
<keyword evidence="2" id="KW-0328">Glycosyltransferase</keyword>
<evidence type="ECO:0000256" key="2">
    <source>
        <dbReference type="ARBA" id="ARBA00022676"/>
    </source>
</evidence>